<reference evidence="2 3" key="1">
    <citation type="submission" date="2022-08" db="EMBL/GenBank/DDBJ databases">
        <title>Genome Sequence of the sulphate-reducing bacterium, Pseudodesulfovibrio sp. SYK.</title>
        <authorList>
            <person name="Kondo R."/>
            <person name="Kataoka T."/>
        </authorList>
    </citation>
    <scope>NUCLEOTIDE SEQUENCE [LARGE SCALE GENOMIC DNA]</scope>
    <source>
        <strain evidence="2 3">SYK</strain>
    </source>
</reference>
<evidence type="ECO:0000313" key="2">
    <source>
        <dbReference type="EMBL" id="BDQ38610.1"/>
    </source>
</evidence>
<feature type="transmembrane region" description="Helical" evidence="1">
    <location>
        <begin position="51"/>
        <end position="75"/>
    </location>
</feature>
<keyword evidence="1" id="KW-0812">Transmembrane</keyword>
<evidence type="ECO:0000313" key="3">
    <source>
        <dbReference type="Proteomes" id="UP001317742"/>
    </source>
</evidence>
<accession>A0ABM8B4C2</accession>
<evidence type="ECO:0000256" key="1">
    <source>
        <dbReference type="SAM" id="Phobius"/>
    </source>
</evidence>
<keyword evidence="1" id="KW-1133">Transmembrane helix</keyword>
<protein>
    <submittedName>
        <fullName evidence="2">Uncharacterized protein</fullName>
    </submittedName>
</protein>
<sequence length="99" mass="11174">MKRKNEHLHRLFKKAHANRPEWTPTPAWRNSIMTEISRTSQTGITFEFDRLALRLTAAAIAATIVLGVFATWTMVDVSGEIYTALSNQAVLPTIMESMI</sequence>
<dbReference type="RefSeq" id="WP_281761105.1">
    <property type="nucleotide sequence ID" value="NZ_AP026709.1"/>
</dbReference>
<gene>
    <name evidence="2" type="ORF">SYK_29700</name>
</gene>
<dbReference type="EMBL" id="AP026709">
    <property type="protein sequence ID" value="BDQ38610.1"/>
    <property type="molecule type" value="Genomic_DNA"/>
</dbReference>
<keyword evidence="3" id="KW-1185">Reference proteome</keyword>
<organism evidence="2 3">
    <name type="scientific">Pseudodesulfovibrio nedwellii</name>
    <dbReference type="NCBI Taxonomy" id="2973072"/>
    <lineage>
        <taxon>Bacteria</taxon>
        <taxon>Pseudomonadati</taxon>
        <taxon>Thermodesulfobacteriota</taxon>
        <taxon>Desulfovibrionia</taxon>
        <taxon>Desulfovibrionales</taxon>
        <taxon>Desulfovibrionaceae</taxon>
    </lineage>
</organism>
<name>A0ABM8B4C2_9BACT</name>
<keyword evidence="1" id="KW-0472">Membrane</keyword>
<dbReference type="Proteomes" id="UP001317742">
    <property type="component" value="Chromosome"/>
</dbReference>
<proteinExistence type="predicted"/>